<proteinExistence type="predicted"/>
<dbReference type="PRINTS" id="PR00598">
    <property type="entry name" value="HTHMARR"/>
</dbReference>
<gene>
    <name evidence="4" type="ORF">KM312_06120</name>
</gene>
<dbReference type="Gene3D" id="1.10.10.10">
    <property type="entry name" value="Winged helix-like DNA-binding domain superfamily/Winged helix DNA-binding domain"/>
    <property type="match status" value="1"/>
</dbReference>
<feature type="compositionally biased region" description="Basic and acidic residues" evidence="2">
    <location>
        <begin position="176"/>
        <end position="189"/>
    </location>
</feature>
<dbReference type="InterPro" id="IPR000835">
    <property type="entry name" value="HTH_MarR-typ"/>
</dbReference>
<accession>A0A947GH76</accession>
<dbReference type="GO" id="GO:0003700">
    <property type="term" value="F:DNA-binding transcription factor activity"/>
    <property type="evidence" value="ECO:0007669"/>
    <property type="project" value="InterPro"/>
</dbReference>
<dbReference type="InterPro" id="IPR036390">
    <property type="entry name" value="WH_DNA-bd_sf"/>
</dbReference>
<dbReference type="InterPro" id="IPR039422">
    <property type="entry name" value="MarR/SlyA-like"/>
</dbReference>
<dbReference type="GO" id="GO:0006950">
    <property type="term" value="P:response to stress"/>
    <property type="evidence" value="ECO:0007669"/>
    <property type="project" value="TreeGrafter"/>
</dbReference>
<dbReference type="Pfam" id="PF01047">
    <property type="entry name" value="MarR"/>
    <property type="match status" value="1"/>
</dbReference>
<comment type="caution">
    <text evidence="4">The sequence shown here is derived from an EMBL/GenBank/DDBJ whole genome shotgun (WGS) entry which is preliminary data.</text>
</comment>
<dbReference type="PANTHER" id="PTHR33164">
    <property type="entry name" value="TRANSCRIPTIONAL REGULATOR, MARR FAMILY"/>
    <property type="match status" value="1"/>
</dbReference>
<dbReference type="PANTHER" id="PTHR33164:SF99">
    <property type="entry name" value="MARR FAMILY REGULATORY PROTEIN"/>
    <property type="match status" value="1"/>
</dbReference>
<evidence type="ECO:0000313" key="4">
    <source>
        <dbReference type="EMBL" id="MBT9282218.1"/>
    </source>
</evidence>
<name>A0A947GH76_HYDSH</name>
<feature type="region of interest" description="Disordered" evidence="2">
    <location>
        <begin position="1"/>
        <end position="35"/>
    </location>
</feature>
<dbReference type="Proteomes" id="UP000748108">
    <property type="component" value="Unassembled WGS sequence"/>
</dbReference>
<dbReference type="SMART" id="SM00347">
    <property type="entry name" value="HTH_MARR"/>
    <property type="match status" value="1"/>
</dbReference>
<dbReference type="EMBL" id="JAHHQF010000051">
    <property type="protein sequence ID" value="MBT9282218.1"/>
    <property type="molecule type" value="Genomic_DNA"/>
</dbReference>
<feature type="domain" description="HTH marR-type" evidence="3">
    <location>
        <begin position="41"/>
        <end position="173"/>
    </location>
</feature>
<protein>
    <submittedName>
        <fullName evidence="4">MarR family transcriptional regulator</fullName>
    </submittedName>
</protein>
<feature type="compositionally biased region" description="Basic and acidic residues" evidence="2">
    <location>
        <begin position="200"/>
        <end position="215"/>
    </location>
</feature>
<evidence type="ECO:0000313" key="5">
    <source>
        <dbReference type="Proteomes" id="UP000748108"/>
    </source>
</evidence>
<dbReference type="AlphaFoldDB" id="A0A947GH76"/>
<sequence>MAHFDATSSSRDVSLSFDRREASTGPPPERSTLDAPVDPAVAEVEWLLRYISGIIKQRGREILRDFPITPPQFVALQWLKEHGDMTIGELSEKMYLANSTTTDLVDRMEASGLVRRVRSATDRRVVYIHLLDKGRTIIDAVIRARQRYLAEVLASFAPEDVERLIALLGALYRQMKGEPVSDRNRERRASGAAEGGGRSDQAREEGSDGSADRHP</sequence>
<dbReference type="InterPro" id="IPR036388">
    <property type="entry name" value="WH-like_DNA-bd_sf"/>
</dbReference>
<organism evidence="4 5">
    <name type="scientific">Hydrogenibacillus schlegelii</name>
    <name type="common">Bacillus schlegelii</name>
    <dbReference type="NCBI Taxonomy" id="1484"/>
    <lineage>
        <taxon>Bacteria</taxon>
        <taxon>Bacillati</taxon>
        <taxon>Bacillota</taxon>
        <taxon>Bacilli</taxon>
        <taxon>Bacillales</taxon>
        <taxon>Bacillales Family X. Incertae Sedis</taxon>
        <taxon>Hydrogenibacillus</taxon>
    </lineage>
</organism>
<feature type="region of interest" description="Disordered" evidence="2">
    <location>
        <begin position="176"/>
        <end position="215"/>
    </location>
</feature>
<dbReference type="SUPFAM" id="SSF46785">
    <property type="entry name" value="Winged helix' DNA-binding domain"/>
    <property type="match status" value="1"/>
</dbReference>
<keyword evidence="1" id="KW-0238">DNA-binding</keyword>
<evidence type="ECO:0000259" key="3">
    <source>
        <dbReference type="PROSITE" id="PS50995"/>
    </source>
</evidence>
<evidence type="ECO:0000256" key="2">
    <source>
        <dbReference type="SAM" id="MobiDB-lite"/>
    </source>
</evidence>
<feature type="compositionally biased region" description="Polar residues" evidence="2">
    <location>
        <begin position="1"/>
        <end position="13"/>
    </location>
</feature>
<dbReference type="GO" id="GO:0003677">
    <property type="term" value="F:DNA binding"/>
    <property type="evidence" value="ECO:0007669"/>
    <property type="project" value="UniProtKB-KW"/>
</dbReference>
<evidence type="ECO:0000256" key="1">
    <source>
        <dbReference type="ARBA" id="ARBA00023125"/>
    </source>
</evidence>
<dbReference type="PROSITE" id="PS50995">
    <property type="entry name" value="HTH_MARR_2"/>
    <property type="match status" value="1"/>
</dbReference>
<reference evidence="4" key="1">
    <citation type="journal article" date="2021" name="Microbiology">
        <title>Metagenomic Analysis of the Microbial Community in the Underground Coal Fire Area (Kemerovo Region, Russia) Revealed Predominance of Thermophilic Members of the Phyla Deinococcus-thermus, Aquificae, and Firmicutes.</title>
        <authorList>
            <person name="Kadnikov V."/>
            <person name="Mardanov A.V."/>
            <person name="Beletsky A.V."/>
            <person name="Karnachuk O.V."/>
            <person name="Ravin N.V."/>
        </authorList>
    </citation>
    <scope>NUCLEOTIDE SEQUENCE</scope>
    <source>
        <strain evidence="4">RBS10-49</strain>
    </source>
</reference>